<organism evidence="15 16">
    <name type="scientific">Burkholderia plantarii</name>
    <dbReference type="NCBI Taxonomy" id="41899"/>
    <lineage>
        <taxon>Bacteria</taxon>
        <taxon>Pseudomonadati</taxon>
        <taxon>Pseudomonadota</taxon>
        <taxon>Betaproteobacteria</taxon>
        <taxon>Burkholderiales</taxon>
        <taxon>Burkholderiaceae</taxon>
        <taxon>Burkholderia</taxon>
    </lineage>
</organism>
<dbReference type="PANTHER" id="PTHR33202">
    <property type="entry name" value="ZINC UPTAKE REGULATION PROTEIN"/>
    <property type="match status" value="1"/>
</dbReference>
<dbReference type="Gene3D" id="1.10.10.10">
    <property type="entry name" value="Winged helix-like DNA-binding domain superfamily/Winged helix DNA-binding domain"/>
    <property type="match status" value="1"/>
</dbReference>
<dbReference type="GO" id="GO:0000976">
    <property type="term" value="F:transcription cis-regulatory region binding"/>
    <property type="evidence" value="ECO:0007669"/>
    <property type="project" value="TreeGrafter"/>
</dbReference>
<comment type="subunit">
    <text evidence="3">Homodimer.</text>
</comment>
<evidence type="ECO:0000256" key="11">
    <source>
        <dbReference type="ARBA" id="ARBA00023163"/>
    </source>
</evidence>
<evidence type="ECO:0000256" key="9">
    <source>
        <dbReference type="ARBA" id="ARBA00023015"/>
    </source>
</evidence>
<dbReference type="GO" id="GO:0045892">
    <property type="term" value="P:negative regulation of DNA-templated transcription"/>
    <property type="evidence" value="ECO:0007669"/>
    <property type="project" value="TreeGrafter"/>
</dbReference>
<evidence type="ECO:0000256" key="8">
    <source>
        <dbReference type="ARBA" id="ARBA00022833"/>
    </source>
</evidence>
<dbReference type="CDD" id="cd07153">
    <property type="entry name" value="Fur_like"/>
    <property type="match status" value="1"/>
</dbReference>
<dbReference type="Proteomes" id="UP000031838">
    <property type="component" value="Chromosome 2"/>
</dbReference>
<dbReference type="InterPro" id="IPR036390">
    <property type="entry name" value="WH_DNA-bd_sf"/>
</dbReference>
<evidence type="ECO:0000256" key="6">
    <source>
        <dbReference type="ARBA" id="ARBA00022491"/>
    </source>
</evidence>
<dbReference type="GO" id="GO:0008270">
    <property type="term" value="F:zinc ion binding"/>
    <property type="evidence" value="ECO:0007669"/>
    <property type="project" value="TreeGrafter"/>
</dbReference>
<dbReference type="EMBL" id="CP002581">
    <property type="protein sequence ID" value="AJK49736.1"/>
    <property type="molecule type" value="Genomic_DNA"/>
</dbReference>
<dbReference type="PANTHER" id="PTHR33202:SF2">
    <property type="entry name" value="FERRIC UPTAKE REGULATION PROTEIN"/>
    <property type="match status" value="1"/>
</dbReference>
<feature type="binding site" evidence="13">
    <location>
        <position position="88"/>
    </location>
    <ligand>
        <name>Fe cation</name>
        <dbReference type="ChEBI" id="CHEBI:24875"/>
    </ligand>
</feature>
<dbReference type="SUPFAM" id="SSF46785">
    <property type="entry name" value="Winged helix' DNA-binding domain"/>
    <property type="match status" value="1"/>
</dbReference>
<feature type="binding site" evidence="12">
    <location>
        <position position="95"/>
    </location>
    <ligand>
        <name>Zn(2+)</name>
        <dbReference type="ChEBI" id="CHEBI:29105"/>
    </ligand>
</feature>
<evidence type="ECO:0000256" key="7">
    <source>
        <dbReference type="ARBA" id="ARBA00022723"/>
    </source>
</evidence>
<gene>
    <name evidence="15" type="ORF">BGL_2c16690</name>
</gene>
<keyword evidence="10" id="KW-0238">DNA-binding</keyword>
<evidence type="ECO:0000256" key="4">
    <source>
        <dbReference type="ARBA" id="ARBA00020910"/>
    </source>
</evidence>
<dbReference type="KEGG" id="bgp:BGL_2c16690"/>
<comment type="subcellular location">
    <subcellularLocation>
        <location evidence="1">Cytoplasm</location>
    </subcellularLocation>
</comment>
<keyword evidence="13" id="KW-0408">Iron</keyword>
<feature type="binding site" evidence="13">
    <location>
        <position position="124"/>
    </location>
    <ligand>
        <name>Fe cation</name>
        <dbReference type="ChEBI" id="CHEBI:24875"/>
    </ligand>
</feature>
<feature type="binding site" evidence="12">
    <location>
        <position position="135"/>
    </location>
    <ligand>
        <name>Zn(2+)</name>
        <dbReference type="ChEBI" id="CHEBI:29105"/>
    </ligand>
</feature>
<keyword evidence="8 12" id="KW-0862">Zinc</keyword>
<feature type="binding site" evidence="12">
    <location>
        <position position="132"/>
    </location>
    <ligand>
        <name>Zn(2+)</name>
        <dbReference type="ChEBI" id="CHEBI:29105"/>
    </ligand>
</feature>
<evidence type="ECO:0000256" key="1">
    <source>
        <dbReference type="ARBA" id="ARBA00004496"/>
    </source>
</evidence>
<evidence type="ECO:0000256" key="13">
    <source>
        <dbReference type="PIRSR" id="PIRSR602481-2"/>
    </source>
</evidence>
<dbReference type="FunFam" id="1.10.10.10:FF:000007">
    <property type="entry name" value="Ferric uptake regulation protein"/>
    <property type="match status" value="1"/>
</dbReference>
<dbReference type="GO" id="GO:0005829">
    <property type="term" value="C:cytosol"/>
    <property type="evidence" value="ECO:0007669"/>
    <property type="project" value="TreeGrafter"/>
</dbReference>
<evidence type="ECO:0000256" key="2">
    <source>
        <dbReference type="ARBA" id="ARBA00007957"/>
    </source>
</evidence>
<evidence type="ECO:0000256" key="10">
    <source>
        <dbReference type="ARBA" id="ARBA00023125"/>
    </source>
</evidence>
<reference evidence="16" key="1">
    <citation type="submission" date="2011-03" db="EMBL/GenBank/DDBJ databases">
        <authorList>
            <person name="Voget S."/>
            <person name="Streit W.R."/>
            <person name="Jaeger K.E."/>
            <person name="Daniel R."/>
        </authorList>
    </citation>
    <scope>NUCLEOTIDE SEQUENCE [LARGE SCALE GENOMIC DNA]</scope>
    <source>
        <strain evidence="16">PG1</strain>
    </source>
</reference>
<accession>A0A0B6SBU7</accession>
<keyword evidence="6" id="KW-0678">Repressor</keyword>
<dbReference type="AlphaFoldDB" id="A0A0B6SBU7"/>
<evidence type="ECO:0000256" key="14">
    <source>
        <dbReference type="SAM" id="MobiDB-lite"/>
    </source>
</evidence>
<dbReference type="GO" id="GO:1900705">
    <property type="term" value="P:negative regulation of siderophore biosynthetic process"/>
    <property type="evidence" value="ECO:0007669"/>
    <property type="project" value="TreeGrafter"/>
</dbReference>
<keyword evidence="11" id="KW-0804">Transcription</keyword>
<evidence type="ECO:0000313" key="16">
    <source>
        <dbReference type="Proteomes" id="UP000031838"/>
    </source>
</evidence>
<dbReference type="GO" id="GO:0003700">
    <property type="term" value="F:DNA-binding transcription factor activity"/>
    <property type="evidence" value="ECO:0007669"/>
    <property type="project" value="InterPro"/>
</dbReference>
<feature type="binding site" evidence="12">
    <location>
        <position position="92"/>
    </location>
    <ligand>
        <name>Zn(2+)</name>
        <dbReference type="ChEBI" id="CHEBI:29105"/>
    </ligand>
</feature>
<dbReference type="Gene3D" id="3.30.1490.190">
    <property type="match status" value="1"/>
</dbReference>
<sequence>MPVHEQLQGAGLRATLPRVKVLEFFAAARPRHVSAEDVFRHLVAEKIDIGLATVYRVLSQFVEAGILTSGTLDSNRHVYELNDGKRHDHIICLACGKVDEFSDPLIDGREKAAADSLGYLLTGHHLVLHGYCAECRPKARADGLEGGDARSGADGVIGADGTDPDGA</sequence>
<keyword evidence="7 12" id="KW-0479">Metal-binding</keyword>
<dbReference type="InterPro" id="IPR002481">
    <property type="entry name" value="FUR"/>
</dbReference>
<name>A0A0B6SBU7_BURPL</name>
<comment type="similarity">
    <text evidence="2">Belongs to the Fur family.</text>
</comment>
<dbReference type="InterPro" id="IPR036388">
    <property type="entry name" value="WH-like_DNA-bd_sf"/>
</dbReference>
<keyword evidence="9" id="KW-0805">Transcription regulation</keyword>
<keyword evidence="16" id="KW-1185">Reference proteome</keyword>
<evidence type="ECO:0000313" key="15">
    <source>
        <dbReference type="EMBL" id="AJK49736.1"/>
    </source>
</evidence>
<reference evidence="15 16" key="2">
    <citation type="journal article" date="2016" name="Appl. Microbiol. Biotechnol.">
        <title>Mutations improving production and secretion of extracellular lipase by Burkholderia glumae PG1.</title>
        <authorList>
            <person name="Knapp A."/>
            <person name="Voget S."/>
            <person name="Gao R."/>
            <person name="Zaburannyi N."/>
            <person name="Krysciak D."/>
            <person name="Breuer M."/>
            <person name="Hauer B."/>
            <person name="Streit W.R."/>
            <person name="Muller R."/>
            <person name="Daniel R."/>
            <person name="Jaeger K.E."/>
        </authorList>
    </citation>
    <scope>NUCLEOTIDE SEQUENCE [LARGE SCALE GENOMIC DNA]</scope>
    <source>
        <strain evidence="15 16">PG1</strain>
    </source>
</reference>
<evidence type="ECO:0000256" key="12">
    <source>
        <dbReference type="PIRSR" id="PIRSR602481-1"/>
    </source>
</evidence>
<evidence type="ECO:0000256" key="3">
    <source>
        <dbReference type="ARBA" id="ARBA00011738"/>
    </source>
</evidence>
<keyword evidence="5" id="KW-0963">Cytoplasm</keyword>
<protein>
    <recommendedName>
        <fullName evidence="4">Ferric uptake regulation protein</fullName>
    </recommendedName>
</protein>
<evidence type="ECO:0000256" key="5">
    <source>
        <dbReference type="ARBA" id="ARBA00022490"/>
    </source>
</evidence>
<dbReference type="HOGENOM" id="CLU_096072_3_3_4"/>
<dbReference type="Pfam" id="PF01475">
    <property type="entry name" value="FUR"/>
    <property type="match status" value="1"/>
</dbReference>
<feature type="region of interest" description="Disordered" evidence="14">
    <location>
        <begin position="143"/>
        <end position="167"/>
    </location>
</feature>
<dbReference type="InterPro" id="IPR043135">
    <property type="entry name" value="Fur_C"/>
</dbReference>
<comment type="cofactor">
    <cofactor evidence="13">
        <name>Mn(2+)</name>
        <dbReference type="ChEBI" id="CHEBI:29035"/>
    </cofactor>
    <cofactor evidence="13">
        <name>Fe(2+)</name>
        <dbReference type="ChEBI" id="CHEBI:29033"/>
    </cofactor>
    <text evidence="13">Binds 1 Mn(2+) or Fe(2+) ion per subunit.</text>
</comment>
<comment type="cofactor">
    <cofactor evidence="12">
        <name>Zn(2+)</name>
        <dbReference type="ChEBI" id="CHEBI:29105"/>
    </cofactor>
    <text evidence="12">Binds 1 zinc ion per subunit.</text>
</comment>
<proteinExistence type="inferred from homology"/>